<accession>A0ABP0K113</accession>
<evidence type="ECO:0000256" key="2">
    <source>
        <dbReference type="SAM" id="MobiDB-lite"/>
    </source>
</evidence>
<feature type="transmembrane region" description="Helical" evidence="3">
    <location>
        <begin position="338"/>
        <end position="360"/>
    </location>
</feature>
<feature type="region of interest" description="Disordered" evidence="2">
    <location>
        <begin position="67"/>
        <end position="94"/>
    </location>
</feature>
<feature type="transmembrane region" description="Helical" evidence="3">
    <location>
        <begin position="243"/>
        <end position="263"/>
    </location>
</feature>
<organism evidence="4 5">
    <name type="scientific">Durusdinium trenchii</name>
    <dbReference type="NCBI Taxonomy" id="1381693"/>
    <lineage>
        <taxon>Eukaryota</taxon>
        <taxon>Sar</taxon>
        <taxon>Alveolata</taxon>
        <taxon>Dinophyceae</taxon>
        <taxon>Suessiales</taxon>
        <taxon>Symbiodiniaceae</taxon>
        <taxon>Durusdinium</taxon>
    </lineage>
</organism>
<feature type="transmembrane region" description="Helical" evidence="3">
    <location>
        <begin position="143"/>
        <end position="165"/>
    </location>
</feature>
<keyword evidence="3" id="KW-0472">Membrane</keyword>
<name>A0ABP0K113_9DINO</name>
<feature type="compositionally biased region" description="Basic and acidic residues" evidence="2">
    <location>
        <begin position="67"/>
        <end position="79"/>
    </location>
</feature>
<dbReference type="EMBL" id="CAXAMN010007113">
    <property type="protein sequence ID" value="CAK9020440.1"/>
    <property type="molecule type" value="Genomic_DNA"/>
</dbReference>
<protein>
    <submittedName>
        <fullName evidence="4">Uncharacterized protein</fullName>
    </submittedName>
</protein>
<evidence type="ECO:0000256" key="1">
    <source>
        <dbReference type="SAM" id="Coils"/>
    </source>
</evidence>
<feature type="compositionally biased region" description="Polar residues" evidence="2">
    <location>
        <begin position="80"/>
        <end position="94"/>
    </location>
</feature>
<keyword evidence="5" id="KW-1185">Reference proteome</keyword>
<reference evidence="4 5" key="1">
    <citation type="submission" date="2024-02" db="EMBL/GenBank/DDBJ databases">
        <authorList>
            <person name="Chen Y."/>
            <person name="Shah S."/>
            <person name="Dougan E. K."/>
            <person name="Thang M."/>
            <person name="Chan C."/>
        </authorList>
    </citation>
    <scope>NUCLEOTIDE SEQUENCE [LARGE SCALE GENOMIC DNA]</scope>
</reference>
<evidence type="ECO:0000256" key="3">
    <source>
        <dbReference type="SAM" id="Phobius"/>
    </source>
</evidence>
<comment type="caution">
    <text evidence="4">The sequence shown here is derived from an EMBL/GenBank/DDBJ whole genome shotgun (WGS) entry which is preliminary data.</text>
</comment>
<evidence type="ECO:0000313" key="4">
    <source>
        <dbReference type="EMBL" id="CAK9020440.1"/>
    </source>
</evidence>
<gene>
    <name evidence="4" type="ORF">CCMP2556_LOCUS14062</name>
</gene>
<dbReference type="Proteomes" id="UP001642484">
    <property type="component" value="Unassembled WGS sequence"/>
</dbReference>
<feature type="coiled-coil region" evidence="1">
    <location>
        <begin position="39"/>
        <end position="66"/>
    </location>
</feature>
<feature type="transmembrane region" description="Helical" evidence="3">
    <location>
        <begin position="300"/>
        <end position="326"/>
    </location>
</feature>
<keyword evidence="1" id="KW-0175">Coiled coil</keyword>
<proteinExistence type="predicted"/>
<keyword evidence="3" id="KW-1133">Transmembrane helix</keyword>
<sequence length="713" mass="79402">MDSCCSATHHNGPIELLPVETALPPEHDQAPVWVRREEFDSVLEAIEKLQERLNLLDAQLGLKVKEEHLDKGRASRPSKESNSVTQQVSSQMTNQLSSEMSLRIDAPTEHPAREADSPYKVDFGGSVWNLPLILDFRSGLWDVLFSSILLIVNIGMQAMFSTILFSEHFAGAGVDVEEELEHARLWRTSIAHDWRYMDLSETSLASRVCKSDAALILSTPQAELVDHINSFLGLQTGEFKPGFLQPGILLCMLCILHWGLCVYKEFRSIWSTLEAVATIPRSSRTTKSEHYIHSLSLARFIVFFLTCVVRAAIASILLMAGINWLARTSSIEELMLNAVALNGIMDVDELLFAAFTPLSIQHQLQRLRPVKMKYTSGRSQRESVVLFFLLLATVLIPYFVLLQPLGDGMLEIKKEMCGGNLTFVVGYNPDVQEVVGYVTQAARSTEEQSLSELAVNQHKFLNQQDMSSTSYIYFTPNRALFEEHRLQSIAELTEKIPFCIERDILSPNGTFYGDPLVLPLVNSRLKSAAIELDVYSSNVQCQDMREQCKRPDARLLRMVCGVTCGCTDPLASPWHKVKAQGCSDVCTSMAVMRMEGACDDRSDSLVWTEFWDGYGTAVSTYYGQDISKTAVWPFASNVSERLRMLGCQGLRVPQLQTELVSKARWCEGFPPLFRPLAWLCPNACGCASAFPDEAGHCPAHCVNTTSVGSAGLG</sequence>
<feature type="transmembrane region" description="Helical" evidence="3">
    <location>
        <begin position="381"/>
        <end position="401"/>
    </location>
</feature>
<keyword evidence="3" id="KW-0812">Transmembrane</keyword>
<evidence type="ECO:0000313" key="5">
    <source>
        <dbReference type="Proteomes" id="UP001642484"/>
    </source>
</evidence>